<dbReference type="InterPro" id="IPR023382">
    <property type="entry name" value="MnmA-like_central_sf"/>
</dbReference>
<dbReference type="CDD" id="cd01998">
    <property type="entry name" value="MnmA_TRMU-like"/>
    <property type="match status" value="1"/>
</dbReference>
<evidence type="ECO:0000313" key="14">
    <source>
        <dbReference type="EMBL" id="OAE32443.1"/>
    </source>
</evidence>
<comment type="caution">
    <text evidence="14">The sequence shown here is derived from an EMBL/GenBank/DDBJ whole genome shotgun (WGS) entry which is preliminary data.</text>
</comment>
<dbReference type="Gene3D" id="3.40.50.620">
    <property type="entry name" value="HUPs"/>
    <property type="match status" value="1"/>
</dbReference>
<evidence type="ECO:0000313" key="15">
    <source>
        <dbReference type="Proteomes" id="UP000077202"/>
    </source>
</evidence>
<dbReference type="NCBIfam" id="NF001138">
    <property type="entry name" value="PRK00143.1"/>
    <property type="match status" value="1"/>
</dbReference>
<evidence type="ECO:0000256" key="5">
    <source>
        <dbReference type="ARBA" id="ARBA00022679"/>
    </source>
</evidence>
<dbReference type="GO" id="GO:0002143">
    <property type="term" value="P:tRNA wobble position uridine thiolation"/>
    <property type="evidence" value="ECO:0007669"/>
    <property type="project" value="TreeGrafter"/>
</dbReference>
<dbReference type="Gene3D" id="2.40.30.10">
    <property type="entry name" value="Translation factors"/>
    <property type="match status" value="1"/>
</dbReference>
<dbReference type="FunFam" id="3.40.50.620:FF:000115">
    <property type="entry name" value="tRNA-specific 2-thiouridylase MnmA"/>
    <property type="match status" value="1"/>
</dbReference>
<dbReference type="Gene3D" id="2.30.30.280">
    <property type="entry name" value="Adenine nucleotide alpha hydrolases-like domains"/>
    <property type="match status" value="1"/>
</dbReference>
<name>A0A176WIH6_MARPO</name>
<keyword evidence="9" id="KW-0694">RNA-binding</keyword>
<dbReference type="NCBIfam" id="TIGR00420">
    <property type="entry name" value="trmU"/>
    <property type="match status" value="1"/>
</dbReference>
<sequence length="837" mass="90683">MKFENRWDEEDFNLSILWSIASRNLLIAAVESEKTGSEVTAGDGGRLSRIGCGDFRLSAKDSIAPYGWGKFSPVDEGQSSGDRCCKWFSTVVESLEPVNGKAGLGPVIAVGLSGGVDSSIAALLLKRQGYRVFGVYMRNWDSSDEVGGTACSAERDYEDARLVAKQLGIELYEVDNQKRYWTDVFESFTSDFSTGLTPNPDLACNRYIKFDALLEQAKQLGADKLATGHYARLGLSRDGQQFQLLRGIDHDKDQSYFLASVAGSALQSVMFPLGSLIKSDVRKLAATEGLITAQKRSSAGICFVGRRNFSDFISEYVDMKPGPFIAVNSGAEIGTHDGIPSYTHGQRARIGGQPEAWYVVGKDVPNNSVFVAAGPEHPALFCTTAVADGLSWISGALPAELAEGRVLKCLYKARYRQPVEECTVCLASADSEEALREGMGIAFTNSRKFLPSSLCRLQSVAMQGEQLQIKFLNPARAITPGQALVLYDGQRSIGRSPMASGKESAPETWAGNGNGSRAIARRVATLQLHLNPHPSFRFGAETGDSSSSYGGVSPSPVYGFSTGAEALSALPFDAEQEMVDPNIDSPTPNGVKPQESTRDKVILVIGAGNATGGAVAKRFAREGFVACIVRRQKAELKPLADAIEEDGGRAHSFGVDARKEEEVVKLVEHIESSVGDIEVLVFNIGANEKRGILETTARLYYKVWEMACFAGFVSGREVAKRMVERNRGTIIFTGATASLRGGSGFSAFAGAKFALRALAQSMARELGPKGVHVAHVVVDAPINTAWTRGMLPDADSLISTDRVVEPDDVAELYWQLHQQPRRAWTHETDIRPWKEPW</sequence>
<dbReference type="FunFam" id="2.30.30.280:FF:000001">
    <property type="entry name" value="tRNA-specific 2-thiouridylase MnmA"/>
    <property type="match status" value="1"/>
</dbReference>
<dbReference type="Gene3D" id="3.40.50.720">
    <property type="entry name" value="NAD(P)-binding Rossmann-like Domain"/>
    <property type="match status" value="1"/>
</dbReference>
<dbReference type="GO" id="GO:0000049">
    <property type="term" value="F:tRNA binding"/>
    <property type="evidence" value="ECO:0007669"/>
    <property type="project" value="UniProtKB-KW"/>
</dbReference>
<dbReference type="Pfam" id="PF03054">
    <property type="entry name" value="tRNA_Me_trans"/>
    <property type="match status" value="1"/>
</dbReference>
<evidence type="ECO:0000256" key="11">
    <source>
        <dbReference type="ARBA" id="ARBA00049564"/>
    </source>
</evidence>
<keyword evidence="6" id="KW-0819">tRNA processing</keyword>
<dbReference type="PANTHER" id="PTHR11933">
    <property type="entry name" value="TRNA 5-METHYLAMINOMETHYL-2-THIOURIDYLATE -METHYLTRANSFERASE"/>
    <property type="match status" value="1"/>
</dbReference>
<evidence type="ECO:0000256" key="2">
    <source>
        <dbReference type="ARBA" id="ARBA00006191"/>
    </source>
</evidence>
<dbReference type="InterPro" id="IPR036291">
    <property type="entry name" value="NAD(P)-bd_dom_sf"/>
</dbReference>
<dbReference type="GO" id="GO:0005524">
    <property type="term" value="F:ATP binding"/>
    <property type="evidence" value="ECO:0007669"/>
    <property type="project" value="UniProtKB-KW"/>
</dbReference>
<dbReference type="AlphaFoldDB" id="A0A176WIH6"/>
<dbReference type="SUPFAM" id="SSF52402">
    <property type="entry name" value="Adenine nucleotide alpha hydrolases-like"/>
    <property type="match status" value="1"/>
</dbReference>
<evidence type="ECO:0000256" key="1">
    <source>
        <dbReference type="ARBA" id="ARBA00003986"/>
    </source>
</evidence>
<dbReference type="InterPro" id="IPR004506">
    <property type="entry name" value="MnmA-like"/>
</dbReference>
<evidence type="ECO:0000259" key="13">
    <source>
        <dbReference type="Pfam" id="PF20259"/>
    </source>
</evidence>
<organism evidence="14 15">
    <name type="scientific">Marchantia polymorpha subsp. ruderalis</name>
    <dbReference type="NCBI Taxonomy" id="1480154"/>
    <lineage>
        <taxon>Eukaryota</taxon>
        <taxon>Viridiplantae</taxon>
        <taxon>Streptophyta</taxon>
        <taxon>Embryophyta</taxon>
        <taxon>Marchantiophyta</taxon>
        <taxon>Marchantiopsida</taxon>
        <taxon>Marchantiidae</taxon>
        <taxon>Marchantiales</taxon>
        <taxon>Marchantiaceae</taxon>
        <taxon>Marchantia</taxon>
    </lineage>
</organism>
<evidence type="ECO:0000256" key="9">
    <source>
        <dbReference type="ARBA" id="ARBA00022884"/>
    </source>
</evidence>
<dbReference type="HAMAP" id="MF_00144">
    <property type="entry name" value="tRNA_thiouridyl_MnmA"/>
    <property type="match status" value="1"/>
</dbReference>
<dbReference type="InterPro" id="IPR014729">
    <property type="entry name" value="Rossmann-like_a/b/a_fold"/>
</dbReference>
<keyword evidence="10" id="KW-1015">Disulfide bond</keyword>
<keyword evidence="5" id="KW-0808">Transferase</keyword>
<comment type="similarity">
    <text evidence="2">Belongs to the MnmA/TRMU family.</text>
</comment>
<dbReference type="SUPFAM" id="SSF51735">
    <property type="entry name" value="NAD(P)-binding Rossmann-fold domains"/>
    <property type="match status" value="1"/>
</dbReference>
<keyword evidence="8" id="KW-0067">ATP-binding</keyword>
<evidence type="ECO:0000256" key="3">
    <source>
        <dbReference type="ARBA" id="ARBA00011953"/>
    </source>
</evidence>
<dbReference type="InterPro" id="IPR046884">
    <property type="entry name" value="MnmA-like_central"/>
</dbReference>
<evidence type="ECO:0000256" key="10">
    <source>
        <dbReference type="ARBA" id="ARBA00023157"/>
    </source>
</evidence>
<dbReference type="InterPro" id="IPR002347">
    <property type="entry name" value="SDR_fam"/>
</dbReference>
<dbReference type="EMBL" id="LVLJ01000822">
    <property type="protein sequence ID" value="OAE32443.1"/>
    <property type="molecule type" value="Genomic_DNA"/>
</dbReference>
<dbReference type="EC" id="2.8.1.14" evidence="3"/>
<keyword evidence="15" id="KW-1185">Reference proteome</keyword>
<evidence type="ECO:0000256" key="6">
    <source>
        <dbReference type="ARBA" id="ARBA00022694"/>
    </source>
</evidence>
<feature type="domain" description="tRNA-specific 2-thiouridylase MnmA-like C-terminal" evidence="12">
    <location>
        <begin position="460"/>
        <end position="494"/>
    </location>
</feature>
<dbReference type="Pfam" id="PF00106">
    <property type="entry name" value="adh_short"/>
    <property type="match status" value="1"/>
</dbReference>
<feature type="domain" description="tRNA-specific 2-thiouridylase MnmA-like central" evidence="13">
    <location>
        <begin position="311"/>
        <end position="372"/>
    </location>
</feature>
<accession>A0A176WIH6</accession>
<dbReference type="PRINTS" id="PR00081">
    <property type="entry name" value="GDHRDH"/>
</dbReference>
<keyword evidence="7" id="KW-0547">Nucleotide-binding</keyword>
<proteinExistence type="inferred from homology"/>
<reference evidence="14" key="1">
    <citation type="submission" date="2016-03" db="EMBL/GenBank/DDBJ databases">
        <title>Mechanisms controlling the formation of the plant cell surface in tip-growing cells are functionally conserved among land plants.</title>
        <authorList>
            <person name="Honkanen S."/>
            <person name="Jones V.A."/>
            <person name="Morieri G."/>
            <person name="Champion C."/>
            <person name="Hetherington A.J."/>
            <person name="Kelly S."/>
            <person name="Saint-Marcoux D."/>
            <person name="Proust H."/>
            <person name="Prescott H."/>
            <person name="Dolan L."/>
        </authorList>
    </citation>
    <scope>NUCLEOTIDE SEQUENCE [LARGE SCALE GENOMIC DNA]</scope>
    <source>
        <tissue evidence="14">Whole gametophyte</tissue>
    </source>
</reference>
<comment type="function">
    <text evidence="1">Catalyzes the 2-thiolation of uridine at the wobble position (U34) of mitochondrial tRNA(Lys), tRNA(Glu) and tRNA(Gln). Required for the formation of 5-taurinomethyl-2-thiouridine (tm5s2U) of mitochondrial tRNA(Lys), tRNA(Glu), and tRNA(Gln) at the wobble position. ATP is required to activate the C2 atom of the wobble base.</text>
</comment>
<keyword evidence="4" id="KW-0820">tRNA-binding</keyword>
<evidence type="ECO:0000259" key="12">
    <source>
        <dbReference type="Pfam" id="PF20258"/>
    </source>
</evidence>
<dbReference type="PANTHER" id="PTHR11933:SF5">
    <property type="entry name" value="MITOCHONDRIAL TRNA-SPECIFIC 2-THIOURIDYLASE 1"/>
    <property type="match status" value="1"/>
</dbReference>
<evidence type="ECO:0000256" key="7">
    <source>
        <dbReference type="ARBA" id="ARBA00022741"/>
    </source>
</evidence>
<comment type="catalytic activity">
    <reaction evidence="11">
        <text>5-taurinomethyluridine(34) in tRNA + S-sulfanyl-L-cysteinyl-[protein] + AH2 + ATP = 5-taurinomethyl-2-thiouridine(34) in tRNA + L-cysteinyl-[protein] + A + AMP + diphosphate + H(+)</text>
        <dbReference type="Rhea" id="RHEA:47040"/>
        <dbReference type="Rhea" id="RHEA-COMP:10131"/>
        <dbReference type="Rhea" id="RHEA-COMP:11726"/>
        <dbReference type="Rhea" id="RHEA-COMP:11732"/>
        <dbReference type="Rhea" id="RHEA-COMP:11733"/>
        <dbReference type="ChEBI" id="CHEBI:13193"/>
        <dbReference type="ChEBI" id="CHEBI:15378"/>
        <dbReference type="ChEBI" id="CHEBI:17499"/>
        <dbReference type="ChEBI" id="CHEBI:29950"/>
        <dbReference type="ChEBI" id="CHEBI:30616"/>
        <dbReference type="ChEBI" id="CHEBI:33019"/>
        <dbReference type="ChEBI" id="CHEBI:61963"/>
        <dbReference type="ChEBI" id="CHEBI:87171"/>
        <dbReference type="ChEBI" id="CHEBI:87172"/>
        <dbReference type="ChEBI" id="CHEBI:456215"/>
        <dbReference type="EC" id="2.8.1.14"/>
    </reaction>
</comment>
<gene>
    <name evidence="14" type="ORF">AXG93_3218s1150</name>
</gene>
<dbReference type="Pfam" id="PF20259">
    <property type="entry name" value="tRNA_Me_trans_M"/>
    <property type="match status" value="1"/>
</dbReference>
<dbReference type="Pfam" id="PF20258">
    <property type="entry name" value="tRNA_Me_trans_C"/>
    <property type="match status" value="1"/>
</dbReference>
<dbReference type="Proteomes" id="UP000077202">
    <property type="component" value="Unassembled WGS sequence"/>
</dbReference>
<dbReference type="InterPro" id="IPR046885">
    <property type="entry name" value="MnmA-like_C"/>
</dbReference>
<protein>
    <recommendedName>
        <fullName evidence="3">tRNA-5-taurinomethyluridine 2-sulfurtransferase</fullName>
        <ecNumber evidence="3">2.8.1.14</ecNumber>
    </recommendedName>
</protein>
<evidence type="ECO:0000256" key="8">
    <source>
        <dbReference type="ARBA" id="ARBA00022840"/>
    </source>
</evidence>
<evidence type="ECO:0000256" key="4">
    <source>
        <dbReference type="ARBA" id="ARBA00022555"/>
    </source>
</evidence>
<dbReference type="GO" id="GO:0061708">
    <property type="term" value="F:tRNA-5-taurinomethyluridine 2-sulfurtransferase"/>
    <property type="evidence" value="ECO:0007669"/>
    <property type="project" value="UniProtKB-EC"/>
</dbReference>